<evidence type="ECO:0000313" key="2">
    <source>
        <dbReference type="Proteomes" id="UP000277204"/>
    </source>
</evidence>
<protein>
    <submittedName>
        <fullName evidence="1">Uncharacterized protein</fullName>
    </submittedName>
</protein>
<reference evidence="1 2" key="1">
    <citation type="submission" date="2018-11" db="EMBL/GenBank/DDBJ databases">
        <authorList>
            <consortium name="Pathogen Informatics"/>
        </authorList>
    </citation>
    <scope>NUCLEOTIDE SEQUENCE [LARGE SCALE GENOMIC DNA]</scope>
    <source>
        <strain evidence="1 2">Zambia</strain>
    </source>
</reference>
<dbReference type="AlphaFoldDB" id="A0A183MPV3"/>
<evidence type="ECO:0000313" key="1">
    <source>
        <dbReference type="EMBL" id="VDP26380.1"/>
    </source>
</evidence>
<dbReference type="Proteomes" id="UP000277204">
    <property type="component" value="Unassembled WGS sequence"/>
</dbReference>
<organism evidence="1 2">
    <name type="scientific">Schistosoma margrebowiei</name>
    <dbReference type="NCBI Taxonomy" id="48269"/>
    <lineage>
        <taxon>Eukaryota</taxon>
        <taxon>Metazoa</taxon>
        <taxon>Spiralia</taxon>
        <taxon>Lophotrochozoa</taxon>
        <taxon>Platyhelminthes</taxon>
        <taxon>Trematoda</taxon>
        <taxon>Digenea</taxon>
        <taxon>Strigeidida</taxon>
        <taxon>Schistosomatoidea</taxon>
        <taxon>Schistosomatidae</taxon>
        <taxon>Schistosoma</taxon>
    </lineage>
</organism>
<dbReference type="EMBL" id="UZAI01017541">
    <property type="protein sequence ID" value="VDP26380.1"/>
    <property type="molecule type" value="Genomic_DNA"/>
</dbReference>
<proteinExistence type="predicted"/>
<accession>A0A183MPV3</accession>
<keyword evidence="2" id="KW-1185">Reference proteome</keyword>
<gene>
    <name evidence="1" type="ORF">SMRZ_LOCUS18078</name>
</gene>
<sequence length="136" mass="15434">MVFSDNSHISDEIPYESEENMLSEPSRDEKFDVVLMDADFPRDPLLCNDILSKSEETISGESDLDVLTNIICPHNAFIPCGKLVQCEAQVLNDLDFDYDSDDFISTVVYPYHKVTSNAYSKQCEKYVSNEATLFIT</sequence>
<name>A0A183MPV3_9TREM</name>